<reference evidence="2 3" key="1">
    <citation type="submission" date="2015-01" db="EMBL/GenBank/DDBJ databases">
        <title>Complete genome of Pseudomonas batumici UCM B-321 producer of the batumin antibiotic with strong antistaphilococcal and potential anticancer activity.</title>
        <authorList>
            <person name="Klochko V.V."/>
            <person name="Zelena L.B."/>
            <person name="Elena K.A."/>
            <person name="Reva O.N."/>
        </authorList>
    </citation>
    <scope>NUCLEOTIDE SEQUENCE [LARGE SCALE GENOMIC DNA]</scope>
    <source>
        <strain evidence="2 3">UCM B-321</strain>
    </source>
</reference>
<gene>
    <name evidence="2" type="ORF">UCMB321_2688</name>
</gene>
<dbReference type="STRING" id="226910.UCMB321_2688"/>
<sequence length="57" mass="6617">MWGQTRTSRGDIQYIFYYFLYGIYFPLHLSVTKTVEVDRFSIAPLDCALKILLAAPL</sequence>
<protein>
    <submittedName>
        <fullName evidence="2">Uncharacterized protein</fullName>
    </submittedName>
</protein>
<keyword evidence="1" id="KW-0812">Transmembrane</keyword>
<keyword evidence="3" id="KW-1185">Reference proteome</keyword>
<proteinExistence type="predicted"/>
<name>A0A0C2IF65_9PSED</name>
<evidence type="ECO:0000256" key="1">
    <source>
        <dbReference type="SAM" id="Phobius"/>
    </source>
</evidence>
<accession>A0A0C2IF65</accession>
<dbReference type="AlphaFoldDB" id="A0A0C2IF65"/>
<keyword evidence="1" id="KW-0472">Membrane</keyword>
<feature type="transmembrane region" description="Helical" evidence="1">
    <location>
        <begin position="12"/>
        <end position="31"/>
    </location>
</feature>
<dbReference type="PATRIC" id="fig|226910.6.peg.2678"/>
<organism evidence="2 3">
    <name type="scientific">Pseudomonas batumici</name>
    <dbReference type="NCBI Taxonomy" id="226910"/>
    <lineage>
        <taxon>Bacteria</taxon>
        <taxon>Pseudomonadati</taxon>
        <taxon>Pseudomonadota</taxon>
        <taxon>Gammaproteobacteria</taxon>
        <taxon>Pseudomonadales</taxon>
        <taxon>Pseudomonadaceae</taxon>
        <taxon>Pseudomonas</taxon>
    </lineage>
</organism>
<keyword evidence="1" id="KW-1133">Transmembrane helix</keyword>
<evidence type="ECO:0000313" key="3">
    <source>
        <dbReference type="Proteomes" id="UP000031535"/>
    </source>
</evidence>
<dbReference type="EMBL" id="JXDG01000035">
    <property type="protein sequence ID" value="KIH83562.1"/>
    <property type="molecule type" value="Genomic_DNA"/>
</dbReference>
<comment type="caution">
    <text evidence="2">The sequence shown here is derived from an EMBL/GenBank/DDBJ whole genome shotgun (WGS) entry which is preliminary data.</text>
</comment>
<evidence type="ECO:0000313" key="2">
    <source>
        <dbReference type="EMBL" id="KIH83562.1"/>
    </source>
</evidence>
<dbReference type="Proteomes" id="UP000031535">
    <property type="component" value="Unassembled WGS sequence"/>
</dbReference>